<name>A0ABU8H8Z9_9BACI</name>
<evidence type="ECO:0000313" key="3">
    <source>
        <dbReference type="Proteomes" id="UP001312865"/>
    </source>
</evidence>
<keyword evidence="1" id="KW-0812">Transmembrane</keyword>
<dbReference type="Proteomes" id="UP001312865">
    <property type="component" value="Unassembled WGS sequence"/>
</dbReference>
<keyword evidence="3" id="KW-1185">Reference proteome</keyword>
<feature type="transmembrane region" description="Helical" evidence="1">
    <location>
        <begin position="155"/>
        <end position="181"/>
    </location>
</feature>
<feature type="transmembrane region" description="Helical" evidence="1">
    <location>
        <begin position="288"/>
        <end position="309"/>
    </location>
</feature>
<dbReference type="PANTHER" id="PTHR37305">
    <property type="entry name" value="INTEGRAL MEMBRANE PROTEIN-RELATED"/>
    <property type="match status" value="1"/>
</dbReference>
<keyword evidence="1" id="KW-0472">Membrane</keyword>
<sequence length="315" mass="35537">MLNLIRNEWMKIFKRPGTYVMIGLLVLFVVAMGGIYKYVEKDIPENLDWKQQLTTEIESDKQTLEEYGNQMMDIEKLSYEKDIAINTYRIENDLPENQGNSVWSFVEEASTGVNLVGLFAIIVAAGIVASEFSWGTIKLLLIRPISRFKILLSKYITVLLFGSMLLVILFALSALVGVVLFGGGSDVYLSYVEGEVIKESTIWFLMKQYLLGTIGVFMITTMAFMISTLFKNSSIAIGISIFTLLVGGTVTAILAVWFDWAKYILFANTDLTMYSQGILLREGMTLEFSLIVLAVYYIIFMLLAFIPFMKRDMGA</sequence>
<dbReference type="Pfam" id="PF12679">
    <property type="entry name" value="ABC2_membrane_2"/>
    <property type="match status" value="1"/>
</dbReference>
<keyword evidence="1" id="KW-1133">Transmembrane helix</keyword>
<gene>
    <name evidence="2" type="ORF">WAK64_01415</name>
</gene>
<comment type="caution">
    <text evidence="2">The sequence shown here is derived from an EMBL/GenBank/DDBJ whole genome shotgun (WGS) entry which is preliminary data.</text>
</comment>
<feature type="transmembrane region" description="Helical" evidence="1">
    <location>
        <begin position="237"/>
        <end position="258"/>
    </location>
</feature>
<dbReference type="PANTHER" id="PTHR37305:SF1">
    <property type="entry name" value="MEMBRANE PROTEIN"/>
    <property type="match status" value="1"/>
</dbReference>
<dbReference type="RefSeq" id="WP_336585135.1">
    <property type="nucleotide sequence ID" value="NZ_JBBAXC010000001.1"/>
</dbReference>
<evidence type="ECO:0000313" key="2">
    <source>
        <dbReference type="EMBL" id="MEI5905722.1"/>
    </source>
</evidence>
<protein>
    <submittedName>
        <fullName evidence="2">ABC transporter permease</fullName>
    </submittedName>
</protein>
<accession>A0ABU8H8Z9</accession>
<organism evidence="2 3">
    <name type="scientific">Bacillus spongiae</name>
    <dbReference type="NCBI Taxonomy" id="2683610"/>
    <lineage>
        <taxon>Bacteria</taxon>
        <taxon>Bacillati</taxon>
        <taxon>Bacillota</taxon>
        <taxon>Bacilli</taxon>
        <taxon>Bacillales</taxon>
        <taxon>Bacillaceae</taxon>
        <taxon>Bacillus</taxon>
    </lineage>
</organism>
<proteinExistence type="predicted"/>
<reference evidence="2 3" key="1">
    <citation type="journal article" date="2018" name="J. Microbiol.">
        <title>Bacillus spongiae sp. nov., isolated from sponge of Jeju Island.</title>
        <authorList>
            <person name="Lee G.E."/>
            <person name="Im W.T."/>
            <person name="Park J.S."/>
        </authorList>
    </citation>
    <scope>NUCLEOTIDE SEQUENCE [LARGE SCALE GENOMIC DNA]</scope>
    <source>
        <strain evidence="2 3">135PIL107-10</strain>
    </source>
</reference>
<feature type="transmembrane region" description="Helical" evidence="1">
    <location>
        <begin position="209"/>
        <end position="230"/>
    </location>
</feature>
<feature type="transmembrane region" description="Helical" evidence="1">
    <location>
        <begin position="20"/>
        <end position="39"/>
    </location>
</feature>
<dbReference type="EMBL" id="JBBAXC010000001">
    <property type="protein sequence ID" value="MEI5905722.1"/>
    <property type="molecule type" value="Genomic_DNA"/>
</dbReference>
<evidence type="ECO:0000256" key="1">
    <source>
        <dbReference type="SAM" id="Phobius"/>
    </source>
</evidence>
<feature type="transmembrane region" description="Helical" evidence="1">
    <location>
        <begin position="113"/>
        <end position="134"/>
    </location>
</feature>